<feature type="compositionally biased region" description="Acidic residues" evidence="1">
    <location>
        <begin position="458"/>
        <end position="468"/>
    </location>
</feature>
<sequence length="617" mass="65921">MAIPPFLQKWLFLNLLRILTLVSCILVMASTILILKHNFQHLDDDAAAAGSRSTSSVASFPSEQPGDYQSHTDIPTQTWGTLWSTLHHVYNLVALFLVILSEVSWGGWLDRFFDAVLPFLGREWGTQMMGALLILLGADSLSRKIGTFALIANWLLVSVGLVNILSGIAFHSRGKLLRSPLGFKQPVAEKLEKLAEAKAKAEKIKDILLPLPAVSPGASGPPPPTSTPANASTETVVAAATKKVGGLWKKYQDRRGDRGEWDPEKAVVDEAGPATAAAAPAATTTTTRADLPAAVPFRPGMPPPPPPAFLGGQTGPVAMAQQHSTSAVTLVAPTTSDTAAGGVSSGTTSSGDTESRPLARAGSHHRLHSTDFYIVNAPRTHSTISSCSSSSLYTNSNSVPAERPQHLEIPPSSSTAALMAIEERSPGVLAKFRAAELEAKLKAKRRAEKKSLYLGSAGDDDDDEEQEEYLVTPTPLGQARRHDGRRKRCQVRRAKDSLDLDTDATTDDDGDRRARGKKGSTATPAPTVSRSDDEVARSAVSLGRRRRPRAPALGEGGYQSEGLAASSRRALHSAAEDEDEGEGEGEAEAGSSRTRRRRVRRSVSMREGGGKRAYGFV</sequence>
<feature type="transmembrane region" description="Helical" evidence="2">
    <location>
        <begin position="148"/>
        <end position="170"/>
    </location>
</feature>
<evidence type="ECO:0000313" key="4">
    <source>
        <dbReference type="Proteomes" id="UP000323386"/>
    </source>
</evidence>
<feature type="compositionally biased region" description="Low complexity" evidence="1">
    <location>
        <begin position="383"/>
        <end position="398"/>
    </location>
</feature>
<feature type="region of interest" description="Disordered" evidence="1">
    <location>
        <begin position="383"/>
        <end position="405"/>
    </location>
</feature>
<feature type="compositionally biased region" description="Basic residues" evidence="1">
    <location>
        <begin position="593"/>
        <end position="603"/>
    </location>
</feature>
<name>A0A5C3F1B1_9BASI</name>
<feature type="compositionally biased region" description="Low complexity" evidence="1">
    <location>
        <begin position="334"/>
        <end position="352"/>
    </location>
</feature>
<feature type="region of interest" description="Disordered" evidence="1">
    <location>
        <begin position="334"/>
        <end position="364"/>
    </location>
</feature>
<evidence type="ECO:0000256" key="1">
    <source>
        <dbReference type="SAM" id="MobiDB-lite"/>
    </source>
</evidence>
<feature type="transmembrane region" description="Helical" evidence="2">
    <location>
        <begin position="89"/>
        <end position="109"/>
    </location>
</feature>
<protein>
    <submittedName>
        <fullName evidence="3">Uncharacterized protein</fullName>
    </submittedName>
</protein>
<feature type="transmembrane region" description="Helical" evidence="2">
    <location>
        <begin position="12"/>
        <end position="35"/>
    </location>
</feature>
<reference evidence="3 4" key="1">
    <citation type="submission" date="2018-03" db="EMBL/GenBank/DDBJ databases">
        <authorList>
            <person name="Guldener U."/>
        </authorList>
    </citation>
    <scope>NUCLEOTIDE SEQUENCE [LARGE SCALE GENOMIC DNA]</scope>
    <source>
        <strain evidence="3 4">DAOM196992</strain>
    </source>
</reference>
<evidence type="ECO:0000256" key="2">
    <source>
        <dbReference type="SAM" id="Phobius"/>
    </source>
</evidence>
<evidence type="ECO:0000313" key="3">
    <source>
        <dbReference type="EMBL" id="SPO38082.1"/>
    </source>
</evidence>
<feature type="compositionally biased region" description="Basic residues" evidence="1">
    <location>
        <begin position="482"/>
        <end position="492"/>
    </location>
</feature>
<keyword evidence="2" id="KW-0472">Membrane</keyword>
<organism evidence="3 4">
    <name type="scientific">Pseudozyma flocculosa</name>
    <dbReference type="NCBI Taxonomy" id="84751"/>
    <lineage>
        <taxon>Eukaryota</taxon>
        <taxon>Fungi</taxon>
        <taxon>Dikarya</taxon>
        <taxon>Basidiomycota</taxon>
        <taxon>Ustilaginomycotina</taxon>
        <taxon>Ustilaginomycetes</taxon>
        <taxon>Ustilaginales</taxon>
        <taxon>Ustilaginaceae</taxon>
        <taxon>Pseudozyma</taxon>
    </lineage>
</organism>
<feature type="compositionally biased region" description="Acidic residues" evidence="1">
    <location>
        <begin position="576"/>
        <end position="587"/>
    </location>
</feature>
<feature type="compositionally biased region" description="Acidic residues" evidence="1">
    <location>
        <begin position="499"/>
        <end position="509"/>
    </location>
</feature>
<dbReference type="Proteomes" id="UP000323386">
    <property type="component" value="Unassembled WGS sequence"/>
</dbReference>
<accession>A0A5C3F1B1</accession>
<keyword evidence="2" id="KW-0812">Transmembrane</keyword>
<feature type="region of interest" description="Disordered" evidence="1">
    <location>
        <begin position="454"/>
        <end position="617"/>
    </location>
</feature>
<dbReference type="AlphaFoldDB" id="A0A5C3F1B1"/>
<gene>
    <name evidence="3" type="ORF">PSFLO_03559</name>
</gene>
<dbReference type="OrthoDB" id="5327148at2759"/>
<keyword evidence="4" id="KW-1185">Reference proteome</keyword>
<feature type="transmembrane region" description="Helical" evidence="2">
    <location>
        <begin position="115"/>
        <end position="136"/>
    </location>
</feature>
<dbReference type="EMBL" id="OOIP01000009">
    <property type="protein sequence ID" value="SPO38082.1"/>
    <property type="molecule type" value="Genomic_DNA"/>
</dbReference>
<keyword evidence="2" id="KW-1133">Transmembrane helix</keyword>
<proteinExistence type="predicted"/>